<proteinExistence type="predicted"/>
<protein>
    <submittedName>
        <fullName evidence="1">Uncharacterized protein</fullName>
    </submittedName>
</protein>
<sequence length="324" mass="36056">MLEAARRPRVTGDLELRFLDFLKKELSFIVAGLTALSPQHGEDEMVRWLRKLTDGRASGILPRALGEADPQRHNTLLRRAARFFRRRHRSRHTFELLLYAAETFYSLAEDPCRYRHLVPATSRHGLPPQAAEEGDASGLNLLIMLCMSMFPYGYKFDKDRLVMRWLFEGIFSFRVFFVYSSKEEAEAEAEAEAGEYFTILSVAMSSPMQHQIPDDALIRRMKPGPGSGMSISFVQFLATKSAAIGFAFTSATLNLLAEASATGHDDASRIPHRLALHHDDPNIPSLLQEIDLSQTRSLAVSGAVSIGGVPSTGAGCRRLGEFRG</sequence>
<evidence type="ECO:0000313" key="1">
    <source>
        <dbReference type="EMBL" id="KAG2563247.1"/>
    </source>
</evidence>
<dbReference type="Proteomes" id="UP000823388">
    <property type="component" value="Chromosome 8K"/>
</dbReference>
<evidence type="ECO:0000313" key="2">
    <source>
        <dbReference type="Proteomes" id="UP000823388"/>
    </source>
</evidence>
<keyword evidence="2" id="KW-1185">Reference proteome</keyword>
<reference evidence="1" key="1">
    <citation type="submission" date="2020-05" db="EMBL/GenBank/DDBJ databases">
        <title>WGS assembly of Panicum virgatum.</title>
        <authorList>
            <person name="Lovell J.T."/>
            <person name="Jenkins J."/>
            <person name="Shu S."/>
            <person name="Juenger T.E."/>
            <person name="Schmutz J."/>
        </authorList>
    </citation>
    <scope>NUCLEOTIDE SEQUENCE</scope>
    <source>
        <strain evidence="1">AP13</strain>
    </source>
</reference>
<accession>A0A8T0PLL0</accession>
<name>A0A8T0PLL0_PANVG</name>
<gene>
    <name evidence="1" type="ORF">PVAP13_8KG311814</name>
</gene>
<comment type="caution">
    <text evidence="1">The sequence shown here is derived from an EMBL/GenBank/DDBJ whole genome shotgun (WGS) entry which is preliminary data.</text>
</comment>
<organism evidence="1 2">
    <name type="scientific">Panicum virgatum</name>
    <name type="common">Blackwell switchgrass</name>
    <dbReference type="NCBI Taxonomy" id="38727"/>
    <lineage>
        <taxon>Eukaryota</taxon>
        <taxon>Viridiplantae</taxon>
        <taxon>Streptophyta</taxon>
        <taxon>Embryophyta</taxon>
        <taxon>Tracheophyta</taxon>
        <taxon>Spermatophyta</taxon>
        <taxon>Magnoliopsida</taxon>
        <taxon>Liliopsida</taxon>
        <taxon>Poales</taxon>
        <taxon>Poaceae</taxon>
        <taxon>PACMAD clade</taxon>
        <taxon>Panicoideae</taxon>
        <taxon>Panicodae</taxon>
        <taxon>Paniceae</taxon>
        <taxon>Panicinae</taxon>
        <taxon>Panicum</taxon>
        <taxon>Panicum sect. Hiantes</taxon>
    </lineage>
</organism>
<dbReference type="EMBL" id="CM029051">
    <property type="protein sequence ID" value="KAG2563247.1"/>
    <property type="molecule type" value="Genomic_DNA"/>
</dbReference>
<dbReference type="AlphaFoldDB" id="A0A8T0PLL0"/>